<organism evidence="1 2">
    <name type="scientific">Pluteus cervinus</name>
    <dbReference type="NCBI Taxonomy" id="181527"/>
    <lineage>
        <taxon>Eukaryota</taxon>
        <taxon>Fungi</taxon>
        <taxon>Dikarya</taxon>
        <taxon>Basidiomycota</taxon>
        <taxon>Agaricomycotina</taxon>
        <taxon>Agaricomycetes</taxon>
        <taxon>Agaricomycetidae</taxon>
        <taxon>Agaricales</taxon>
        <taxon>Pluteineae</taxon>
        <taxon>Pluteaceae</taxon>
        <taxon>Pluteus</taxon>
    </lineage>
</organism>
<accession>A0ACD3A923</accession>
<sequence>MSGDYAPFEFPLELEQEIFAFAFRQNRFDALNLLLVSKTVFGWIIPLLYEVVLIGAGSQISEDQIKEYGHHVRHLHVQGAAGWAAYCPHAFDIALWLRPTPNEIEDILELPITQLSAEIHVFFNRTPKMLAFCSRITHLDITTESHWDPREIIPPFLGSIPRRNVQQRRPPHHQDLSRSWARFEVEIDDPTFMEFETSRRGNRDRPAIRRRTRTRR</sequence>
<name>A0ACD3A923_9AGAR</name>
<proteinExistence type="predicted"/>
<evidence type="ECO:0000313" key="1">
    <source>
        <dbReference type="EMBL" id="TFK62175.1"/>
    </source>
</evidence>
<protein>
    <submittedName>
        <fullName evidence="1">Uncharacterized protein</fullName>
    </submittedName>
</protein>
<gene>
    <name evidence="1" type="ORF">BDN72DRAFT_848941</name>
</gene>
<evidence type="ECO:0000313" key="2">
    <source>
        <dbReference type="Proteomes" id="UP000308600"/>
    </source>
</evidence>
<reference evidence="1 2" key="1">
    <citation type="journal article" date="2019" name="Nat. Ecol. Evol.">
        <title>Megaphylogeny resolves global patterns of mushroom evolution.</title>
        <authorList>
            <person name="Varga T."/>
            <person name="Krizsan K."/>
            <person name="Foldi C."/>
            <person name="Dima B."/>
            <person name="Sanchez-Garcia M."/>
            <person name="Sanchez-Ramirez S."/>
            <person name="Szollosi G.J."/>
            <person name="Szarkandi J.G."/>
            <person name="Papp V."/>
            <person name="Albert L."/>
            <person name="Andreopoulos W."/>
            <person name="Angelini C."/>
            <person name="Antonin V."/>
            <person name="Barry K.W."/>
            <person name="Bougher N.L."/>
            <person name="Buchanan P."/>
            <person name="Buyck B."/>
            <person name="Bense V."/>
            <person name="Catcheside P."/>
            <person name="Chovatia M."/>
            <person name="Cooper J."/>
            <person name="Damon W."/>
            <person name="Desjardin D."/>
            <person name="Finy P."/>
            <person name="Geml J."/>
            <person name="Haridas S."/>
            <person name="Hughes K."/>
            <person name="Justo A."/>
            <person name="Karasinski D."/>
            <person name="Kautmanova I."/>
            <person name="Kiss B."/>
            <person name="Kocsube S."/>
            <person name="Kotiranta H."/>
            <person name="LaButti K.M."/>
            <person name="Lechner B.E."/>
            <person name="Liimatainen K."/>
            <person name="Lipzen A."/>
            <person name="Lukacs Z."/>
            <person name="Mihaltcheva S."/>
            <person name="Morgado L.N."/>
            <person name="Niskanen T."/>
            <person name="Noordeloos M.E."/>
            <person name="Ohm R.A."/>
            <person name="Ortiz-Santana B."/>
            <person name="Ovrebo C."/>
            <person name="Racz N."/>
            <person name="Riley R."/>
            <person name="Savchenko A."/>
            <person name="Shiryaev A."/>
            <person name="Soop K."/>
            <person name="Spirin V."/>
            <person name="Szebenyi C."/>
            <person name="Tomsovsky M."/>
            <person name="Tulloss R.E."/>
            <person name="Uehling J."/>
            <person name="Grigoriev I.V."/>
            <person name="Vagvolgyi C."/>
            <person name="Papp T."/>
            <person name="Martin F.M."/>
            <person name="Miettinen O."/>
            <person name="Hibbett D.S."/>
            <person name="Nagy L.G."/>
        </authorList>
    </citation>
    <scope>NUCLEOTIDE SEQUENCE [LARGE SCALE GENOMIC DNA]</scope>
    <source>
        <strain evidence="1 2">NL-1719</strain>
    </source>
</reference>
<keyword evidence="2" id="KW-1185">Reference proteome</keyword>
<dbReference type="Proteomes" id="UP000308600">
    <property type="component" value="Unassembled WGS sequence"/>
</dbReference>
<dbReference type="EMBL" id="ML208600">
    <property type="protein sequence ID" value="TFK62175.1"/>
    <property type="molecule type" value="Genomic_DNA"/>
</dbReference>